<dbReference type="Pfam" id="PF00109">
    <property type="entry name" value="ketoacyl-synt"/>
    <property type="match status" value="1"/>
</dbReference>
<protein>
    <submittedName>
        <fullName evidence="5">Beta-ketoacyl-[acyl-carrier-protein] synthase family protein</fullName>
    </submittedName>
</protein>
<evidence type="ECO:0000256" key="3">
    <source>
        <dbReference type="RuleBase" id="RU003694"/>
    </source>
</evidence>
<proteinExistence type="inferred from homology"/>
<evidence type="ECO:0000259" key="4">
    <source>
        <dbReference type="PROSITE" id="PS52004"/>
    </source>
</evidence>
<dbReference type="NCBIfam" id="NF005589">
    <property type="entry name" value="PRK07314.1"/>
    <property type="match status" value="1"/>
</dbReference>
<dbReference type="InterPro" id="IPR016039">
    <property type="entry name" value="Thiolase-like"/>
</dbReference>
<dbReference type="InterPro" id="IPR018201">
    <property type="entry name" value="Ketoacyl_synth_AS"/>
</dbReference>
<organism evidence="5 6">
    <name type="scientific">Nonomuraea insulae</name>
    <dbReference type="NCBI Taxonomy" id="1616787"/>
    <lineage>
        <taxon>Bacteria</taxon>
        <taxon>Bacillati</taxon>
        <taxon>Actinomycetota</taxon>
        <taxon>Actinomycetes</taxon>
        <taxon>Streptosporangiales</taxon>
        <taxon>Streptosporangiaceae</taxon>
        <taxon>Nonomuraea</taxon>
    </lineage>
</organism>
<feature type="domain" description="Ketosynthase family 3 (KS3)" evidence="4">
    <location>
        <begin position="2"/>
        <end position="409"/>
    </location>
</feature>
<dbReference type="PANTHER" id="PTHR11712:SF336">
    <property type="entry name" value="3-OXOACYL-[ACYL-CARRIER-PROTEIN] SYNTHASE, MITOCHONDRIAL"/>
    <property type="match status" value="1"/>
</dbReference>
<dbReference type="CDD" id="cd00834">
    <property type="entry name" value="KAS_I_II"/>
    <property type="match status" value="1"/>
</dbReference>
<evidence type="ECO:0000313" key="6">
    <source>
        <dbReference type="Proteomes" id="UP001596058"/>
    </source>
</evidence>
<dbReference type="Gene3D" id="3.40.47.10">
    <property type="match status" value="2"/>
</dbReference>
<accession>A0ABW1DFY8</accession>
<dbReference type="InterPro" id="IPR020841">
    <property type="entry name" value="PKS_Beta-ketoAc_synthase_dom"/>
</dbReference>
<dbReference type="PROSITE" id="PS52004">
    <property type="entry name" value="KS3_2"/>
    <property type="match status" value="1"/>
</dbReference>
<dbReference type="Proteomes" id="UP001596058">
    <property type="component" value="Unassembled WGS sequence"/>
</dbReference>
<evidence type="ECO:0000256" key="1">
    <source>
        <dbReference type="ARBA" id="ARBA00008467"/>
    </source>
</evidence>
<dbReference type="EMBL" id="JBHSPA010000136">
    <property type="protein sequence ID" value="MFC5835930.1"/>
    <property type="molecule type" value="Genomic_DNA"/>
</dbReference>
<dbReference type="PROSITE" id="PS00606">
    <property type="entry name" value="KS3_1"/>
    <property type="match status" value="1"/>
</dbReference>
<dbReference type="InterPro" id="IPR014031">
    <property type="entry name" value="Ketoacyl_synth_C"/>
</dbReference>
<reference evidence="6" key="1">
    <citation type="journal article" date="2019" name="Int. J. Syst. Evol. Microbiol.">
        <title>The Global Catalogue of Microorganisms (GCM) 10K type strain sequencing project: providing services to taxonomists for standard genome sequencing and annotation.</title>
        <authorList>
            <consortium name="The Broad Institute Genomics Platform"/>
            <consortium name="The Broad Institute Genome Sequencing Center for Infectious Disease"/>
            <person name="Wu L."/>
            <person name="Ma J."/>
        </authorList>
    </citation>
    <scope>NUCLEOTIDE SEQUENCE [LARGE SCALE GENOMIC DNA]</scope>
    <source>
        <strain evidence="6">CCUG 53903</strain>
    </source>
</reference>
<dbReference type="RefSeq" id="WP_379525337.1">
    <property type="nucleotide sequence ID" value="NZ_JBHSPA010000136.1"/>
</dbReference>
<dbReference type="PANTHER" id="PTHR11712">
    <property type="entry name" value="POLYKETIDE SYNTHASE-RELATED"/>
    <property type="match status" value="1"/>
</dbReference>
<dbReference type="Pfam" id="PF02801">
    <property type="entry name" value="Ketoacyl-synt_C"/>
    <property type="match status" value="1"/>
</dbReference>
<dbReference type="InterPro" id="IPR000794">
    <property type="entry name" value="Beta-ketoacyl_synthase"/>
</dbReference>
<keyword evidence="6" id="KW-1185">Reference proteome</keyword>
<keyword evidence="2 3" id="KW-0808">Transferase</keyword>
<dbReference type="SMART" id="SM00825">
    <property type="entry name" value="PKS_KS"/>
    <property type="match status" value="1"/>
</dbReference>
<name>A0ABW1DFY8_9ACTN</name>
<sequence length="410" mass="42572">MRPRVAVTGIGLRTPAGAGPKELWNTLLSVEPTARKITSFDTGGLEVDIACQVHDFDPALYLSEKQARRLDRVAQLAVCAVADAFADAFDDAGDVQTPPRRRAVVAGTGFGGSQTMESTMLAGRHAGRGDPGPLYVPMIMPNSAAAAISMRHQIQGPTMSVSTACASGAHAIGEGARLIRDGSADLVVAGGTEACVNATVLLAFDRCQALSRRTGDPEGAGRPFDADRDGFVLAEGAAFLVLEHFEQAWRRGAYIYAELTGYGRSSDAHHITAPPEDGDGAYWCMHGALTDAGLQPEAIAHVNAHGSGTRLNDLSESRAITRLFGAGAVPVTSTKGVTGHAIGAAGAIEAVASVLSLTELTVPPTANLHALDPACAIDAVRYTRPMRPGPVLSNSFGFGGHNASLIFSPV</sequence>
<comment type="similarity">
    <text evidence="1 3">Belongs to the thiolase-like superfamily. Beta-ketoacyl-ACP synthases family.</text>
</comment>
<dbReference type="InterPro" id="IPR014030">
    <property type="entry name" value="Ketoacyl_synth_N"/>
</dbReference>
<evidence type="ECO:0000313" key="5">
    <source>
        <dbReference type="EMBL" id="MFC5835930.1"/>
    </source>
</evidence>
<evidence type="ECO:0000256" key="2">
    <source>
        <dbReference type="ARBA" id="ARBA00022679"/>
    </source>
</evidence>
<dbReference type="SUPFAM" id="SSF53901">
    <property type="entry name" value="Thiolase-like"/>
    <property type="match status" value="2"/>
</dbReference>
<comment type="caution">
    <text evidence="5">The sequence shown here is derived from an EMBL/GenBank/DDBJ whole genome shotgun (WGS) entry which is preliminary data.</text>
</comment>
<gene>
    <name evidence="5" type="ORF">ACFPZ3_69980</name>
</gene>